<protein>
    <recommendedName>
        <fullName evidence="3">F-box domain-containing protein</fullName>
    </recommendedName>
</protein>
<reference evidence="1" key="2">
    <citation type="journal article" date="2023" name="IMA Fungus">
        <title>Comparative genomic study of the Penicillium genus elucidates a diverse pangenome and 15 lateral gene transfer events.</title>
        <authorList>
            <person name="Petersen C."/>
            <person name="Sorensen T."/>
            <person name="Nielsen M.R."/>
            <person name="Sondergaard T.E."/>
            <person name="Sorensen J.L."/>
            <person name="Fitzpatrick D.A."/>
            <person name="Frisvad J.C."/>
            <person name="Nielsen K.L."/>
        </authorList>
    </citation>
    <scope>NUCLEOTIDE SEQUENCE</scope>
    <source>
        <strain evidence="1">IBT 29495</strain>
    </source>
</reference>
<dbReference type="EMBL" id="JAPWDS010000005">
    <property type="protein sequence ID" value="KAJ5496548.1"/>
    <property type="molecule type" value="Genomic_DNA"/>
</dbReference>
<accession>A0A9W9XP23</accession>
<evidence type="ECO:0008006" key="3">
    <source>
        <dbReference type="Google" id="ProtNLM"/>
    </source>
</evidence>
<comment type="caution">
    <text evidence="1">The sequence shown here is derived from an EMBL/GenBank/DDBJ whole genome shotgun (WGS) entry which is preliminary data.</text>
</comment>
<dbReference type="AlphaFoldDB" id="A0A9W9XP23"/>
<proteinExistence type="predicted"/>
<dbReference type="OrthoDB" id="5139510at2759"/>
<gene>
    <name evidence="1" type="ORF">N7463_008535</name>
</gene>
<dbReference type="Proteomes" id="UP001149954">
    <property type="component" value="Unassembled WGS sequence"/>
</dbReference>
<evidence type="ECO:0000313" key="1">
    <source>
        <dbReference type="EMBL" id="KAJ5496548.1"/>
    </source>
</evidence>
<reference evidence="1" key="1">
    <citation type="submission" date="2022-12" db="EMBL/GenBank/DDBJ databases">
        <authorList>
            <person name="Petersen C."/>
        </authorList>
    </citation>
    <scope>NUCLEOTIDE SEQUENCE</scope>
    <source>
        <strain evidence="1">IBT 29495</strain>
    </source>
</reference>
<evidence type="ECO:0000313" key="2">
    <source>
        <dbReference type="Proteomes" id="UP001149954"/>
    </source>
</evidence>
<sequence length="470" mass="53990">MEINHIPLNRAFILELPDEVLDAIICETRPAAHTGSDGSYSFKVYEMGIVLSLVCKRFYRITVPYLYADLVINTSDNPWGVPKQAFNKLHRSFRENQLLWPLCRHLIVSYDKANVGNLYVATDCITWLTAARTLTFSGLKDRKGWGLLRLATEQKSNCNSLSLCSTEYYTLDLISVIRMLGDFKSGFLPNLRTLSLRGISLYGDQMCQEALREKAGTAPFTKLKLRNFLLTPECLEGLVRWSRRLEEFELKFTFGDDFVTPGLYKDWTLATLQPILFLHRKTLRSLTLDAINCSGLHGFDLRQFEKLHELSISSQISGHQQRHKGRYDIDLLDGLLAPHLRVFYWDLTLVDQQCREGLDSFGQEEEEWLRQLGRKAIQRGCPLRKIEITFTPEEWGYNSDVYPWDRMDSIAAELRPHGIELSYNPPSVSKEQFLKIVGSEEYEAQENVELVAEVEHIGIIVDDRVIVPTA</sequence>
<organism evidence="1 2">
    <name type="scientific">Penicillium fimorum</name>
    <dbReference type="NCBI Taxonomy" id="1882269"/>
    <lineage>
        <taxon>Eukaryota</taxon>
        <taxon>Fungi</taxon>
        <taxon>Dikarya</taxon>
        <taxon>Ascomycota</taxon>
        <taxon>Pezizomycotina</taxon>
        <taxon>Eurotiomycetes</taxon>
        <taxon>Eurotiomycetidae</taxon>
        <taxon>Eurotiales</taxon>
        <taxon>Aspergillaceae</taxon>
        <taxon>Penicillium</taxon>
    </lineage>
</organism>
<name>A0A9W9XP23_9EURO</name>
<keyword evidence="2" id="KW-1185">Reference proteome</keyword>